<dbReference type="AlphaFoldDB" id="A0A2I0J4W0"/>
<reference evidence="1 2" key="1">
    <citation type="submission" date="2017-11" db="EMBL/GenBank/DDBJ databases">
        <title>De-novo sequencing of pomegranate (Punica granatum L.) genome.</title>
        <authorList>
            <person name="Akparov Z."/>
            <person name="Amiraslanov A."/>
            <person name="Hajiyeva S."/>
            <person name="Abbasov M."/>
            <person name="Kaur K."/>
            <person name="Hamwieh A."/>
            <person name="Solovyev V."/>
            <person name="Salamov A."/>
            <person name="Braich B."/>
            <person name="Kosarev P."/>
            <person name="Mahmoud A."/>
            <person name="Hajiyev E."/>
            <person name="Babayeva S."/>
            <person name="Izzatullayeva V."/>
            <person name="Mammadov A."/>
            <person name="Mammadov A."/>
            <person name="Sharifova S."/>
            <person name="Ojaghi J."/>
            <person name="Eynullazada K."/>
            <person name="Bayramov B."/>
            <person name="Abdulazimova A."/>
            <person name="Shahmuradov I."/>
        </authorList>
    </citation>
    <scope>NUCLEOTIDE SEQUENCE [LARGE SCALE GENOMIC DNA]</scope>
    <source>
        <strain evidence="2">cv. AG2017</strain>
        <tissue evidence="1">Leaf</tissue>
    </source>
</reference>
<name>A0A2I0J4W0_PUNGR</name>
<dbReference type="EMBL" id="PGOL01002029">
    <property type="protein sequence ID" value="PKI51259.1"/>
    <property type="molecule type" value="Genomic_DNA"/>
</dbReference>
<evidence type="ECO:0000313" key="1">
    <source>
        <dbReference type="EMBL" id="PKI51259.1"/>
    </source>
</evidence>
<proteinExistence type="predicted"/>
<sequence length="181" mass="20377">MSVFQRASLRWGLWSLDCDRRPEALEKRPQTATIVASNLALRLAIATSVFDYVSIGRGSRSGWGDHPRSQVLSVSLSRAIKSISLASMITARGQRRYCRRYGVRDRRFAGTVLGLREERSSARVSGIGGWSRLKKETPDPFLCWSRPTQILIRRFSVVLGRACSQAHSVKLFSANPIRVWV</sequence>
<evidence type="ECO:0000313" key="2">
    <source>
        <dbReference type="Proteomes" id="UP000233551"/>
    </source>
</evidence>
<protein>
    <submittedName>
        <fullName evidence="1">Uncharacterized protein</fullName>
    </submittedName>
</protein>
<keyword evidence="2" id="KW-1185">Reference proteome</keyword>
<dbReference type="Proteomes" id="UP000233551">
    <property type="component" value="Unassembled WGS sequence"/>
</dbReference>
<gene>
    <name evidence="1" type="ORF">CRG98_028354</name>
</gene>
<accession>A0A2I0J4W0</accession>
<organism evidence="1 2">
    <name type="scientific">Punica granatum</name>
    <name type="common">Pomegranate</name>
    <dbReference type="NCBI Taxonomy" id="22663"/>
    <lineage>
        <taxon>Eukaryota</taxon>
        <taxon>Viridiplantae</taxon>
        <taxon>Streptophyta</taxon>
        <taxon>Embryophyta</taxon>
        <taxon>Tracheophyta</taxon>
        <taxon>Spermatophyta</taxon>
        <taxon>Magnoliopsida</taxon>
        <taxon>eudicotyledons</taxon>
        <taxon>Gunneridae</taxon>
        <taxon>Pentapetalae</taxon>
        <taxon>rosids</taxon>
        <taxon>malvids</taxon>
        <taxon>Myrtales</taxon>
        <taxon>Lythraceae</taxon>
        <taxon>Punica</taxon>
    </lineage>
</organism>
<comment type="caution">
    <text evidence="1">The sequence shown here is derived from an EMBL/GenBank/DDBJ whole genome shotgun (WGS) entry which is preliminary data.</text>
</comment>